<keyword evidence="3" id="KW-0732">Signal</keyword>
<dbReference type="GO" id="GO:0009306">
    <property type="term" value="P:protein secretion"/>
    <property type="evidence" value="ECO:0007669"/>
    <property type="project" value="InterPro"/>
</dbReference>
<feature type="chain" id="PRO_5022069072" evidence="3">
    <location>
        <begin position="31"/>
        <end position="1186"/>
    </location>
</feature>
<gene>
    <name evidence="5" type="ORF">EC9_12320</name>
</gene>
<dbReference type="PANTHER" id="PTHR30604">
    <property type="entry name" value="PROTEIN TRANSPORT PROTEIN HOFQ"/>
    <property type="match status" value="1"/>
</dbReference>
<organism evidence="5 6">
    <name type="scientific">Rosistilla ulvae</name>
    <dbReference type="NCBI Taxonomy" id="1930277"/>
    <lineage>
        <taxon>Bacteria</taxon>
        <taxon>Pseudomonadati</taxon>
        <taxon>Planctomycetota</taxon>
        <taxon>Planctomycetia</taxon>
        <taxon>Pirellulales</taxon>
        <taxon>Pirellulaceae</taxon>
        <taxon>Rosistilla</taxon>
    </lineage>
</organism>
<feature type="signal peptide" evidence="3">
    <location>
        <begin position="1"/>
        <end position="30"/>
    </location>
</feature>
<evidence type="ECO:0000313" key="6">
    <source>
        <dbReference type="Proteomes" id="UP000319557"/>
    </source>
</evidence>
<dbReference type="Proteomes" id="UP000319557">
    <property type="component" value="Chromosome"/>
</dbReference>
<comment type="similarity">
    <text evidence="1">Belongs to the bacterial secretin family.</text>
</comment>
<evidence type="ECO:0000256" key="1">
    <source>
        <dbReference type="RuleBase" id="RU004003"/>
    </source>
</evidence>
<feature type="compositionally biased region" description="Acidic residues" evidence="2">
    <location>
        <begin position="1078"/>
        <end position="1092"/>
    </location>
</feature>
<accession>A0A517LWQ3</accession>
<feature type="domain" description="Type II/III secretion system secretin-like" evidence="4">
    <location>
        <begin position="967"/>
        <end position="1170"/>
    </location>
</feature>
<dbReference type="Pfam" id="PF00263">
    <property type="entry name" value="Secretin"/>
    <property type="match status" value="1"/>
</dbReference>
<dbReference type="InterPro" id="IPR004845">
    <property type="entry name" value="T2SS_GspD_CS"/>
</dbReference>
<dbReference type="InterPro" id="IPR004846">
    <property type="entry name" value="T2SS/T3SS_dom"/>
</dbReference>
<dbReference type="AlphaFoldDB" id="A0A517LWQ3"/>
<name>A0A517LWQ3_9BACT</name>
<dbReference type="PANTHER" id="PTHR30604:SF1">
    <property type="entry name" value="DNA UTILIZATION PROTEIN HOFQ"/>
    <property type="match status" value="1"/>
</dbReference>
<dbReference type="PROSITE" id="PS00875">
    <property type="entry name" value="T2SP_D"/>
    <property type="match status" value="1"/>
</dbReference>
<reference evidence="5 6" key="1">
    <citation type="submission" date="2019-02" db="EMBL/GenBank/DDBJ databases">
        <title>Deep-cultivation of Planctomycetes and their phenomic and genomic characterization uncovers novel biology.</title>
        <authorList>
            <person name="Wiegand S."/>
            <person name="Jogler M."/>
            <person name="Boedeker C."/>
            <person name="Pinto D."/>
            <person name="Vollmers J."/>
            <person name="Rivas-Marin E."/>
            <person name="Kohn T."/>
            <person name="Peeters S.H."/>
            <person name="Heuer A."/>
            <person name="Rast P."/>
            <person name="Oberbeckmann S."/>
            <person name="Bunk B."/>
            <person name="Jeske O."/>
            <person name="Meyerdierks A."/>
            <person name="Storesund J.E."/>
            <person name="Kallscheuer N."/>
            <person name="Luecker S."/>
            <person name="Lage O.M."/>
            <person name="Pohl T."/>
            <person name="Merkel B.J."/>
            <person name="Hornburger P."/>
            <person name="Mueller R.-W."/>
            <person name="Bruemmer F."/>
            <person name="Labrenz M."/>
            <person name="Spormann A.M."/>
            <person name="Op den Camp H."/>
            <person name="Overmann J."/>
            <person name="Amann R."/>
            <person name="Jetten M.S.M."/>
            <person name="Mascher T."/>
            <person name="Medema M.H."/>
            <person name="Devos D.P."/>
            <person name="Kaster A.-K."/>
            <person name="Ovreas L."/>
            <person name="Rohde M."/>
            <person name="Galperin M.Y."/>
            <person name="Jogler C."/>
        </authorList>
    </citation>
    <scope>NUCLEOTIDE SEQUENCE [LARGE SCALE GENOMIC DNA]</scope>
    <source>
        <strain evidence="5 6">EC9</strain>
    </source>
</reference>
<evidence type="ECO:0000313" key="5">
    <source>
        <dbReference type="EMBL" id="QDS87056.1"/>
    </source>
</evidence>
<dbReference type="EMBL" id="CP036261">
    <property type="protein sequence ID" value="QDS87056.1"/>
    <property type="molecule type" value="Genomic_DNA"/>
</dbReference>
<feature type="region of interest" description="Disordered" evidence="2">
    <location>
        <begin position="1059"/>
        <end position="1099"/>
    </location>
</feature>
<evidence type="ECO:0000256" key="3">
    <source>
        <dbReference type="SAM" id="SignalP"/>
    </source>
</evidence>
<dbReference type="InterPro" id="IPR051808">
    <property type="entry name" value="Type_IV_pilus_biogenesis"/>
</dbReference>
<evidence type="ECO:0000256" key="2">
    <source>
        <dbReference type="SAM" id="MobiDB-lite"/>
    </source>
</evidence>
<keyword evidence="6" id="KW-1185">Reference proteome</keyword>
<protein>
    <submittedName>
        <fullName evidence="5">Outer membrane porin HofQ</fullName>
    </submittedName>
</protein>
<sequence precursor="true">MIATVNYRLWITSIALVGALLSCIDVNTHAQDPAAAPVPVQPRADQPTSFDPGRAYALVQQAKQAIADRNLPVAISAFREAAGMLPMLPQLRPELDGLYQQLQSMGVQAKDLMAIVPQMPNGAAGLKLQTPAQPLPGGFSLPPMQLSAGANPSATIDMQRLPTAAGQPASSDPTAQQYAPITKQAPVEQRLTEAGRLVALGLAAMDRGDFRTAQQLATQADSLEVPDAAFRPGQTRPWQLMLDADSMSRRQPAMSQQAQSNPAQLGGVVQAGATMPIGNAPGMGQVQQSGYNAANDNSQVVQVQANLPQVPVPNDAAETYRKGVEALSAGNSDEARALFLEAWKSEATLDPATRQQLKDKLTLMRPATESRPMAEPTAAFDAVTQEQTLARARLMREVTSELANVEQAKKDNPVGALERLQRLRRSVEANSDADSASRQQMLAMVDRQITAQQTYVEQNRAQIDLDMTNTRIREEINQEQFDLIELDEKVSQLVEQFNELMDDQRYPEAEIIAKQVNELKPDSPIATLLWHNSRMGIRLNQAEEIKGKKEIGFVDTLQAVDESSIPFDDRNPLKFADARQWAPMSTTRLQRERAANRRMGPRELEIESRLTTPVEVRFDNRPLGEVIDTLSKMTGVPMHIDDRALSAFNMTRDQSVSIDLSQPISLRSALQLILSPLDLSYVIRNEVLMVTSREMQRSDVYPVTYRVASLVLPIPNFTTSYETGLAGAIQAAHAMANNRLNVNTMPVSLTGLASNNTPMSPTTMNPNILAQGGFTAPGAFGFGGNGGHQGQTTQPGSMGGGAIADFDSLMELIQTTVIPDTWEALGGPSTMSPYPANLSLVISTTSEVHDQITQLLESLRKLQNLQVTIEVRFISLADNFFERIGLSFNAEFDDNVDELPLDDRGPSVAIGIGDAAGTPTADFDFAFNQGSFGASIPAFGGFDQGSAASIGFAILSDIEAFFFLEAAQGDSRTNVLQAPKVTLFDGQIASINDQSQRPFVISVTPIVGDFAVAQQPIIVVLNEGTALNVQAVVSDDRRFVRLTLVPFFSQIGDVDTFTFEGRSSSSNSSRRDTNNDGVIDEQDEEVSEEETNEGTTVQLPTFAFTSVSTTVSVPDGGTILLGGIKRLRETRSEQGVPILSKIPYISRLFKNVGTGRETNSLMLMVTPRIIIQEEEELAQTGFDPTR</sequence>
<dbReference type="Gene3D" id="3.55.50.30">
    <property type="match status" value="1"/>
</dbReference>
<proteinExistence type="inferred from homology"/>
<dbReference type="KEGG" id="ruv:EC9_12320"/>
<evidence type="ECO:0000259" key="4">
    <source>
        <dbReference type="Pfam" id="PF00263"/>
    </source>
</evidence>